<dbReference type="Proteomes" id="UP001352533">
    <property type="component" value="Unassembled WGS sequence"/>
</dbReference>
<dbReference type="InterPro" id="IPR005632">
    <property type="entry name" value="Chaperone_Skp"/>
</dbReference>
<dbReference type="Pfam" id="PF03938">
    <property type="entry name" value="OmpH"/>
    <property type="match status" value="1"/>
</dbReference>
<dbReference type="RefSeq" id="WP_194751315.1">
    <property type="nucleotide sequence ID" value="NZ_JACEWB010000012.1"/>
</dbReference>
<evidence type="ECO:0000313" key="5">
    <source>
        <dbReference type="Proteomes" id="UP001352533"/>
    </source>
</evidence>
<proteinExistence type="inferred from homology"/>
<keyword evidence="2 3" id="KW-0732">Signal</keyword>
<organism evidence="4 5">
    <name type="scientific">Avibacterium paragallinarum</name>
    <name type="common">Haemophilus gallinarum</name>
    <dbReference type="NCBI Taxonomy" id="728"/>
    <lineage>
        <taxon>Bacteria</taxon>
        <taxon>Pseudomonadati</taxon>
        <taxon>Pseudomonadota</taxon>
        <taxon>Gammaproteobacteria</taxon>
        <taxon>Pasteurellales</taxon>
        <taxon>Pasteurellaceae</taxon>
        <taxon>Avibacterium</taxon>
    </lineage>
</organism>
<evidence type="ECO:0000256" key="3">
    <source>
        <dbReference type="SAM" id="SignalP"/>
    </source>
</evidence>
<feature type="signal peptide" evidence="3">
    <location>
        <begin position="1"/>
        <end position="23"/>
    </location>
</feature>
<comment type="caution">
    <text evidence="4">The sequence shown here is derived from an EMBL/GenBank/DDBJ whole genome shotgun (WGS) entry which is preliminary data.</text>
</comment>
<protein>
    <submittedName>
        <fullName evidence="4">OmpH family outer membrane protein</fullName>
    </submittedName>
</protein>
<dbReference type="EMBL" id="JAMDKS010000012">
    <property type="protein sequence ID" value="MEE6112885.1"/>
    <property type="molecule type" value="Genomic_DNA"/>
</dbReference>
<dbReference type="SUPFAM" id="SSF111384">
    <property type="entry name" value="OmpH-like"/>
    <property type="match status" value="1"/>
</dbReference>
<sequence length="198" mass="21824">MKKAVKLTALSLALALGSSVAMAEDNIAFVNVDYLFANHPARDAENRKTEADLKPTIEKLQADEKALQKKKAAFEKEIDGKVKALEKDAPKLRQADIKKRQDEITKLAQKRNDEYQKLAQAHQKDVNDFTKKVQQREVEVQNKLATSIQTATTNVAKAKNYTAVLDEKAAIYAVDGKNITEEVLKAIPAPAAAPAQAK</sequence>
<dbReference type="Gene3D" id="3.30.910.20">
    <property type="entry name" value="Skp domain"/>
    <property type="match status" value="2"/>
</dbReference>
<feature type="chain" id="PRO_5045569306" evidence="3">
    <location>
        <begin position="24"/>
        <end position="198"/>
    </location>
</feature>
<evidence type="ECO:0000256" key="2">
    <source>
        <dbReference type="ARBA" id="ARBA00022729"/>
    </source>
</evidence>
<keyword evidence="5" id="KW-1185">Reference proteome</keyword>
<dbReference type="InterPro" id="IPR024930">
    <property type="entry name" value="Skp_dom_sf"/>
</dbReference>
<reference evidence="4 5" key="1">
    <citation type="journal article" date="2022" name="Front. Microbiol.">
        <title>Commensal bacteria contribute to the growth of multidrug-resistant Avibacterium paragallinarum in chickens.</title>
        <authorList>
            <person name="Zhu J."/>
            <person name="Chen Y."/>
            <person name="Wu Y."/>
            <person name="Wang Y."/>
            <person name="Zhu K."/>
        </authorList>
    </citation>
    <scope>NUCLEOTIDE SEQUENCE [LARGE SCALE GENOMIC DNA]</scope>
    <source>
        <strain evidence="4 5">AV12</strain>
    </source>
</reference>
<accession>A0ABU7QQK7</accession>
<comment type="similarity">
    <text evidence="1">Belongs to the Skp family.</text>
</comment>
<dbReference type="PANTHER" id="PTHR35089">
    <property type="entry name" value="CHAPERONE PROTEIN SKP"/>
    <property type="match status" value="1"/>
</dbReference>
<dbReference type="SMART" id="SM00935">
    <property type="entry name" value="OmpH"/>
    <property type="match status" value="1"/>
</dbReference>
<name>A0ABU7QQK7_AVIPA</name>
<dbReference type="PANTHER" id="PTHR35089:SF1">
    <property type="entry name" value="CHAPERONE PROTEIN SKP"/>
    <property type="match status" value="1"/>
</dbReference>
<evidence type="ECO:0000313" key="4">
    <source>
        <dbReference type="EMBL" id="MEE6112885.1"/>
    </source>
</evidence>
<evidence type="ECO:0000256" key="1">
    <source>
        <dbReference type="ARBA" id="ARBA00009091"/>
    </source>
</evidence>
<gene>
    <name evidence="4" type="ORF">M5S25_06710</name>
</gene>